<dbReference type="Proteomes" id="UP000631535">
    <property type="component" value="Unassembled WGS sequence"/>
</dbReference>
<dbReference type="Gene3D" id="1.10.1470.10">
    <property type="entry name" value="YjbJ"/>
    <property type="match status" value="1"/>
</dbReference>
<dbReference type="EMBL" id="BMMP01000008">
    <property type="protein sequence ID" value="GGO49652.1"/>
    <property type="molecule type" value="Genomic_DNA"/>
</dbReference>
<sequence length="57" mass="6278">MSAEKKNKAKADQIKGKVKETVGRTLGDERLEAEGRAEQSKGDARHAAEKAKDAFRH</sequence>
<proteinExistence type="inferred from homology"/>
<dbReference type="RefSeq" id="WP_074467689.1">
    <property type="nucleotide sequence ID" value="NZ_BMMP01000008.1"/>
</dbReference>
<dbReference type="SUPFAM" id="SSF69047">
    <property type="entry name" value="Hypothetical protein YjbJ"/>
    <property type="match status" value="1"/>
</dbReference>
<evidence type="ECO:0000256" key="1">
    <source>
        <dbReference type="ARBA" id="ARBA00009129"/>
    </source>
</evidence>
<gene>
    <name evidence="4" type="ORF">GCM10012287_27500</name>
</gene>
<organism evidence="4 5">
    <name type="scientific">Streptomyces daqingensis</name>
    <dbReference type="NCBI Taxonomy" id="1472640"/>
    <lineage>
        <taxon>Bacteria</taxon>
        <taxon>Bacillati</taxon>
        <taxon>Actinomycetota</taxon>
        <taxon>Actinomycetes</taxon>
        <taxon>Kitasatosporales</taxon>
        <taxon>Streptomycetaceae</taxon>
        <taxon>Streptomyces</taxon>
    </lineage>
</organism>
<dbReference type="InterPro" id="IPR036629">
    <property type="entry name" value="YjbJ_sf"/>
</dbReference>
<feature type="region of interest" description="Disordered" evidence="2">
    <location>
        <begin position="1"/>
        <end position="57"/>
    </location>
</feature>
<evidence type="ECO:0000313" key="4">
    <source>
        <dbReference type="EMBL" id="GGO49652.1"/>
    </source>
</evidence>
<comment type="similarity">
    <text evidence="1">Belongs to the UPF0337 (CsbD) family.</text>
</comment>
<evidence type="ECO:0000313" key="5">
    <source>
        <dbReference type="Proteomes" id="UP000631535"/>
    </source>
</evidence>
<evidence type="ECO:0000259" key="3">
    <source>
        <dbReference type="Pfam" id="PF05532"/>
    </source>
</evidence>
<dbReference type="InterPro" id="IPR008462">
    <property type="entry name" value="CsbD"/>
</dbReference>
<protein>
    <submittedName>
        <fullName evidence="4">UPF0337 protein</fullName>
    </submittedName>
</protein>
<evidence type="ECO:0000256" key="2">
    <source>
        <dbReference type="SAM" id="MobiDB-lite"/>
    </source>
</evidence>
<feature type="domain" description="CsbD-like" evidence="3">
    <location>
        <begin position="6"/>
        <end position="57"/>
    </location>
</feature>
<reference evidence="5" key="1">
    <citation type="journal article" date="2019" name="Int. J. Syst. Evol. Microbiol.">
        <title>The Global Catalogue of Microorganisms (GCM) 10K type strain sequencing project: providing services to taxonomists for standard genome sequencing and annotation.</title>
        <authorList>
            <consortium name="The Broad Institute Genomics Platform"/>
            <consortium name="The Broad Institute Genome Sequencing Center for Infectious Disease"/>
            <person name="Wu L."/>
            <person name="Ma J."/>
        </authorList>
    </citation>
    <scope>NUCLEOTIDE SEQUENCE [LARGE SCALE GENOMIC DNA]</scope>
    <source>
        <strain evidence="5">CGMCC 4.7178</strain>
    </source>
</reference>
<dbReference type="Pfam" id="PF05532">
    <property type="entry name" value="CsbD"/>
    <property type="match status" value="1"/>
</dbReference>
<accession>A0ABQ2MDA9</accession>
<keyword evidence="5" id="KW-1185">Reference proteome</keyword>
<name>A0ABQ2MDA9_9ACTN</name>
<comment type="caution">
    <text evidence="4">The sequence shown here is derived from an EMBL/GenBank/DDBJ whole genome shotgun (WGS) entry which is preliminary data.</text>
</comment>